<feature type="disulfide bond" evidence="1">
    <location>
        <begin position="172"/>
        <end position="190"/>
    </location>
</feature>
<proteinExistence type="predicted"/>
<evidence type="ECO:0000256" key="1">
    <source>
        <dbReference type="PROSITE-ProRule" id="PRU00206"/>
    </source>
</evidence>
<evidence type="ECO:0000256" key="3">
    <source>
        <dbReference type="SAM" id="Phobius"/>
    </source>
</evidence>
<gene>
    <name evidence="5" type="primary">TNFRSF9</name>
</gene>
<dbReference type="GO" id="GO:0042127">
    <property type="term" value="P:regulation of cell population proliferation"/>
    <property type="evidence" value="ECO:0000318"/>
    <property type="project" value="GO_Central"/>
</dbReference>
<keyword evidence="6" id="KW-1185">Reference proteome</keyword>
<evidence type="ECO:0000313" key="6">
    <source>
        <dbReference type="Proteomes" id="UP000000539"/>
    </source>
</evidence>
<sequence length="373" mass="40067">GRTRRIRGQTNPAVARTERSTTAANRDRAARGRAFPPGLQPSGAEPAASGPPRTPRGWDSPGSISRPPAAPRGPTQPHTQPHTRAHAGGPRLTSHRRTAPPRLAPAAPRAGRAREKRRAQLLEPRRSAVDAKCAGTFLAGAGCGRGANCQQCPSDTFSNAVGARSCNLCRKCEGRFTYLKVCSPISDAECTCKEGYRCSDVSCSRCDRSCGLGKEKTGSGCQACRYGTFNDQPDGSCKNWTVCSENQVLEPGTATKDVVCKPSSDNPTLATTLPTTSPAIPFPIAVPGKNLQMDIIRISLAVAGLLCVAFLLPLCICLSVWQKKKLHAVFKKMQTTPEQSIQEETCSCRFPEEEQGEDQDCGKSTEFRDLLEN</sequence>
<feature type="compositionally biased region" description="Low complexity" evidence="2">
    <location>
        <begin position="100"/>
        <end position="110"/>
    </location>
</feature>
<dbReference type="GO" id="GO:0038023">
    <property type="term" value="F:signaling receptor activity"/>
    <property type="evidence" value="ECO:0000318"/>
    <property type="project" value="GO_Central"/>
</dbReference>
<evidence type="ECO:0000313" key="5">
    <source>
        <dbReference type="Ensembl" id="ENSGALP00010027063.1"/>
    </source>
</evidence>
<dbReference type="Proteomes" id="UP000000539">
    <property type="component" value="Chromosome 21"/>
</dbReference>
<keyword evidence="1" id="KW-1015">Disulfide bond</keyword>
<reference evidence="5" key="1">
    <citation type="submission" date="2020-11" db="EMBL/GenBank/DDBJ databases">
        <title>Gallus gallus (Chicken) genome, bGalGal1, GRCg7b, maternal haplotype autosomes + Z &amp; W.</title>
        <authorList>
            <person name="Warren W."/>
            <person name="Formenti G."/>
            <person name="Fedrigo O."/>
            <person name="Haase B."/>
            <person name="Mountcastle J."/>
            <person name="Balacco J."/>
            <person name="Tracey A."/>
            <person name="Schneider V."/>
            <person name="Okimoto R."/>
            <person name="Cheng H."/>
            <person name="Hawken R."/>
            <person name="Howe K."/>
            <person name="Jarvis E.D."/>
        </authorList>
    </citation>
    <scope>NUCLEOTIDE SEQUENCE [LARGE SCALE GENOMIC DNA]</scope>
    <source>
        <strain evidence="5">Broiler</strain>
    </source>
</reference>
<dbReference type="PANTHER" id="PTHR47139">
    <property type="entry name" value="TUMOR NECROSIS FACTOR RECEPTOR SUPERFAMILY MEMBER 9"/>
    <property type="match status" value="1"/>
</dbReference>
<dbReference type="Pfam" id="PF00020">
    <property type="entry name" value="TNFR_c6"/>
    <property type="match status" value="2"/>
</dbReference>
<keyword evidence="3" id="KW-0812">Transmembrane</keyword>
<dbReference type="AlphaFoldDB" id="A0A8V0Z1G6"/>
<feature type="compositionally biased region" description="Low complexity" evidence="2">
    <location>
        <begin position="41"/>
        <end position="51"/>
    </location>
</feature>
<keyword evidence="3" id="KW-0472">Membrane</keyword>
<accession>A0A8V0Z1G6</accession>
<dbReference type="PANTHER" id="PTHR47139:SF1">
    <property type="entry name" value="TUMOR NECROSIS FACTOR RECEPTOR SUPERFAMILY MEMBER 9"/>
    <property type="match status" value="1"/>
</dbReference>
<dbReference type="SMART" id="SM00208">
    <property type="entry name" value="TNFR"/>
    <property type="match status" value="2"/>
</dbReference>
<name>A0A8V0Z1G6_CHICK</name>
<comment type="caution">
    <text evidence="1">Lacks conserved residue(s) required for the propagation of feature annotation.</text>
</comment>
<dbReference type="PROSITE" id="PS50050">
    <property type="entry name" value="TNFR_NGFR_2"/>
    <property type="match status" value="1"/>
</dbReference>
<organism evidence="5 6">
    <name type="scientific">Gallus gallus</name>
    <name type="common">Chicken</name>
    <dbReference type="NCBI Taxonomy" id="9031"/>
    <lineage>
        <taxon>Eukaryota</taxon>
        <taxon>Metazoa</taxon>
        <taxon>Chordata</taxon>
        <taxon>Craniata</taxon>
        <taxon>Vertebrata</taxon>
        <taxon>Euteleostomi</taxon>
        <taxon>Archelosauria</taxon>
        <taxon>Archosauria</taxon>
        <taxon>Dinosauria</taxon>
        <taxon>Saurischia</taxon>
        <taxon>Theropoda</taxon>
        <taxon>Coelurosauria</taxon>
        <taxon>Aves</taxon>
        <taxon>Neognathae</taxon>
        <taxon>Galloanserae</taxon>
        <taxon>Galliformes</taxon>
        <taxon>Phasianidae</taxon>
        <taxon>Phasianinae</taxon>
        <taxon>Gallus</taxon>
    </lineage>
</organism>
<protein>
    <submittedName>
        <fullName evidence="5">TNF receptor superfamily member 9</fullName>
    </submittedName>
</protein>
<feature type="region of interest" description="Disordered" evidence="2">
    <location>
        <begin position="1"/>
        <end position="125"/>
    </location>
</feature>
<dbReference type="FunCoup" id="A0A8V0Z1G6">
    <property type="interactions" value="14"/>
</dbReference>
<feature type="region of interest" description="Disordered" evidence="2">
    <location>
        <begin position="351"/>
        <end position="373"/>
    </location>
</feature>
<dbReference type="InterPro" id="IPR001368">
    <property type="entry name" value="TNFR/NGFR_Cys_rich_reg"/>
</dbReference>
<reference evidence="5" key="3">
    <citation type="submission" date="2025-09" db="UniProtKB">
        <authorList>
            <consortium name="Ensembl"/>
        </authorList>
    </citation>
    <scope>IDENTIFICATION</scope>
    <source>
        <strain evidence="5">broiler</strain>
    </source>
</reference>
<feature type="disulfide bond" evidence="1">
    <location>
        <begin position="169"/>
        <end position="182"/>
    </location>
</feature>
<dbReference type="GeneTree" id="ENSGT00730000111279"/>
<feature type="compositionally biased region" description="Basic and acidic residues" evidence="2">
    <location>
        <begin position="360"/>
        <end position="373"/>
    </location>
</feature>
<reference evidence="5" key="2">
    <citation type="submission" date="2025-08" db="UniProtKB">
        <authorList>
            <consortium name="Ensembl"/>
        </authorList>
    </citation>
    <scope>IDENTIFICATION</scope>
    <source>
        <strain evidence="5">broiler</strain>
    </source>
</reference>
<keyword evidence="3" id="KW-1133">Transmembrane helix</keyword>
<dbReference type="Gene3D" id="2.10.50.10">
    <property type="entry name" value="Tumor Necrosis Factor Receptor, subunit A, domain 2"/>
    <property type="match status" value="2"/>
</dbReference>
<feature type="domain" description="TNFR-Cys" evidence="4">
    <location>
        <begin position="151"/>
        <end position="190"/>
    </location>
</feature>
<evidence type="ECO:0000259" key="4">
    <source>
        <dbReference type="PROSITE" id="PS50050"/>
    </source>
</evidence>
<evidence type="ECO:0000256" key="2">
    <source>
        <dbReference type="SAM" id="MobiDB-lite"/>
    </source>
</evidence>
<dbReference type="OrthoDB" id="9423210at2759"/>
<dbReference type="Ensembl" id="ENSGALT00010045332.1">
    <property type="protein sequence ID" value="ENSGALP00010027063.1"/>
    <property type="gene ID" value="ENSGALG00010018758.1"/>
</dbReference>
<feature type="repeat" description="TNFR-Cys" evidence="1">
    <location>
        <begin position="151"/>
        <end position="190"/>
    </location>
</feature>
<feature type="transmembrane region" description="Helical" evidence="3">
    <location>
        <begin position="298"/>
        <end position="321"/>
    </location>
</feature>